<dbReference type="InterPro" id="IPR000014">
    <property type="entry name" value="PAS"/>
</dbReference>
<evidence type="ECO:0000259" key="16">
    <source>
        <dbReference type="PROSITE" id="PS50109"/>
    </source>
</evidence>
<feature type="transmembrane region" description="Helical" evidence="15">
    <location>
        <begin position="201"/>
        <end position="221"/>
    </location>
</feature>
<keyword evidence="11 15" id="KW-0472">Membrane</keyword>
<dbReference type="PANTHER" id="PTHR45339">
    <property type="entry name" value="HYBRID SIGNAL TRANSDUCTION HISTIDINE KINASE J"/>
    <property type="match status" value="1"/>
</dbReference>
<dbReference type="EMBL" id="JAJBZT010000010">
    <property type="protein sequence ID" value="MCB6184925.1"/>
    <property type="molecule type" value="Genomic_DNA"/>
</dbReference>
<keyword evidence="22" id="KW-1185">Reference proteome</keyword>
<feature type="domain" description="Response regulatory" evidence="17">
    <location>
        <begin position="625"/>
        <end position="741"/>
    </location>
</feature>
<dbReference type="CDD" id="cd00130">
    <property type="entry name" value="PAS"/>
    <property type="match status" value="1"/>
</dbReference>
<feature type="transmembrane region" description="Helical" evidence="15">
    <location>
        <begin position="26"/>
        <end position="47"/>
    </location>
</feature>
<evidence type="ECO:0000256" key="8">
    <source>
        <dbReference type="ARBA" id="ARBA00022840"/>
    </source>
</evidence>
<dbReference type="Pfam" id="PF00072">
    <property type="entry name" value="Response_reg"/>
    <property type="match status" value="1"/>
</dbReference>
<evidence type="ECO:0000259" key="17">
    <source>
        <dbReference type="PROSITE" id="PS50110"/>
    </source>
</evidence>
<dbReference type="SMART" id="SM00448">
    <property type="entry name" value="REC"/>
    <property type="match status" value="1"/>
</dbReference>
<sequence>MKFGDFFIRIKTLVTLGNTLDVSKRLVILLVTVTITLASVAIVNLVYMDKVYQLTNVANKNTVPSLQVLNNTILQFMKLRIRVYRYLVNTDPEESPRIEKTIVTAKKDLLDSLKEYDPLISDAEDKRRHEEVHQLLLKTLQTLDNVVTLSKEGYSNEAALLMYESTPFAIHTQDVIEQHIVYNAQLGKASSQKAVELTSTIENITIIFSIGAIYIVLMLTLQIRNNMGARQTAAIVNASDDAIIAKTLDGIVTSWNPGAERIFGYSASEMIGHSILILFPEDRKCEEKEIMTKIRNGDRIEHFETIRLRKDGTPLTISVTISPIKNELGKVIGASKIARDITKAKEAEEELKQAKLEAERANQAKSEFLANMSHEIRTPMNAIIGMTQLVLDSDLTPKQENYLQKAATSSRALLRILNDILDYSKIEAGRLEIEQAPISIRNIIQQSVDLFTTELEKKSLNLEVQVDPKMPSIVLGDSLRISQVINNLIGNAIKFTERGGIWIQASVQRKDANDLIIRFAVKDTGIGLSKAQADQLFKPFVQADTSVTRKYGGTGLGLAICQQLVQLMGGDIAVTAMPSEGATFTFTIKAKPYLSNAVEQEQPLAIVYEASNSQSTDSQSFTGYRVLLAEDQEINQEIAVSFLHKLGVKVSVAENGWIAAKKASETKFDIILMDLHMPVMDGFLATKKIRTELGAACPPIVAMSAAVFDEDKRLCLEAGMVDFIAKPIEIAEIRKCFSRVLIGQSELSDNETPHTESIWAINVLADKLGNDMALSQKLVHNTVEQYSNFSSQIEDLLNDQKLHEAAMALHTLRGVLDNLGFTTHRKVCLPIEQLLKQNQIPTFAQRAALLGTLNDILIQLNMVKAIEEETPAGFGEDNNNAFVALQEVIPALRNYLEQGEVIPDEIHNVLLSIHKALPNNVEIYELLNCIDAFNHEQALATLETICQQLGEKV</sequence>
<name>A0ABS8D9P2_9NEIS</name>
<evidence type="ECO:0000259" key="20">
    <source>
        <dbReference type="PROSITE" id="PS50894"/>
    </source>
</evidence>
<dbReference type="PANTHER" id="PTHR45339:SF1">
    <property type="entry name" value="HYBRID SIGNAL TRANSDUCTION HISTIDINE KINASE J"/>
    <property type="match status" value="1"/>
</dbReference>
<dbReference type="InterPro" id="IPR001610">
    <property type="entry name" value="PAC"/>
</dbReference>
<dbReference type="Pfam" id="PF01627">
    <property type="entry name" value="Hpt"/>
    <property type="match status" value="1"/>
</dbReference>
<dbReference type="Gene3D" id="3.40.50.2300">
    <property type="match status" value="1"/>
</dbReference>
<evidence type="ECO:0000256" key="12">
    <source>
        <dbReference type="PROSITE-ProRule" id="PRU00110"/>
    </source>
</evidence>
<dbReference type="CDD" id="cd00082">
    <property type="entry name" value="HisKA"/>
    <property type="match status" value="1"/>
</dbReference>
<dbReference type="CDD" id="cd16922">
    <property type="entry name" value="HATPase_EvgS-ArcB-TorS-like"/>
    <property type="match status" value="1"/>
</dbReference>
<feature type="domain" description="PAC" evidence="19">
    <location>
        <begin position="301"/>
        <end position="353"/>
    </location>
</feature>
<evidence type="ECO:0000313" key="21">
    <source>
        <dbReference type="EMBL" id="MCB6184925.1"/>
    </source>
</evidence>
<dbReference type="PROSITE" id="PS50894">
    <property type="entry name" value="HPT"/>
    <property type="match status" value="1"/>
</dbReference>
<evidence type="ECO:0000259" key="19">
    <source>
        <dbReference type="PROSITE" id="PS50113"/>
    </source>
</evidence>
<evidence type="ECO:0000256" key="10">
    <source>
        <dbReference type="ARBA" id="ARBA00023012"/>
    </source>
</evidence>
<dbReference type="SUPFAM" id="SSF55874">
    <property type="entry name" value="ATPase domain of HSP90 chaperone/DNA topoisomerase II/histidine kinase"/>
    <property type="match status" value="1"/>
</dbReference>
<dbReference type="InterPro" id="IPR013767">
    <property type="entry name" value="PAS_fold"/>
</dbReference>
<accession>A0ABS8D9P2</accession>
<organism evidence="21 22">
    <name type="scientific">Leeia speluncae</name>
    <dbReference type="NCBI Taxonomy" id="2884804"/>
    <lineage>
        <taxon>Bacteria</taxon>
        <taxon>Pseudomonadati</taxon>
        <taxon>Pseudomonadota</taxon>
        <taxon>Betaproteobacteria</taxon>
        <taxon>Neisseriales</taxon>
        <taxon>Leeiaceae</taxon>
        <taxon>Leeia</taxon>
    </lineage>
</organism>
<keyword evidence="10" id="KW-0902">Two-component regulatory system</keyword>
<dbReference type="SUPFAM" id="SSF47384">
    <property type="entry name" value="Homodimeric domain of signal transducing histidine kinase"/>
    <property type="match status" value="1"/>
</dbReference>
<dbReference type="CDD" id="cd17546">
    <property type="entry name" value="REC_hyHK_CKI1_RcsC-like"/>
    <property type="match status" value="1"/>
</dbReference>
<evidence type="ECO:0000256" key="5">
    <source>
        <dbReference type="ARBA" id="ARBA00022553"/>
    </source>
</evidence>
<dbReference type="Pfam" id="PF00512">
    <property type="entry name" value="HisKA"/>
    <property type="match status" value="1"/>
</dbReference>
<dbReference type="PROSITE" id="PS50113">
    <property type="entry name" value="PAC"/>
    <property type="match status" value="1"/>
</dbReference>
<dbReference type="InterPro" id="IPR004358">
    <property type="entry name" value="Sig_transdc_His_kin-like_C"/>
</dbReference>
<evidence type="ECO:0000256" key="11">
    <source>
        <dbReference type="ARBA" id="ARBA00023136"/>
    </source>
</evidence>
<dbReference type="InterPro" id="IPR036097">
    <property type="entry name" value="HisK_dim/P_sf"/>
</dbReference>
<keyword evidence="9 15" id="KW-1133">Transmembrane helix</keyword>
<dbReference type="Pfam" id="PF00989">
    <property type="entry name" value="PAS"/>
    <property type="match status" value="1"/>
</dbReference>
<protein>
    <recommendedName>
        <fullName evidence="3">histidine kinase</fullName>
        <ecNumber evidence="3">2.7.13.3</ecNumber>
    </recommendedName>
</protein>
<evidence type="ECO:0000256" key="6">
    <source>
        <dbReference type="ARBA" id="ARBA00022692"/>
    </source>
</evidence>
<dbReference type="Gene3D" id="3.30.565.10">
    <property type="entry name" value="Histidine kinase-like ATPase, C-terminal domain"/>
    <property type="match status" value="1"/>
</dbReference>
<evidence type="ECO:0000256" key="1">
    <source>
        <dbReference type="ARBA" id="ARBA00000085"/>
    </source>
</evidence>
<feature type="domain" description="Histidine kinase" evidence="16">
    <location>
        <begin position="371"/>
        <end position="592"/>
    </location>
</feature>
<gene>
    <name evidence="21" type="ORF">LIN78_15360</name>
</gene>
<dbReference type="InterPro" id="IPR011006">
    <property type="entry name" value="CheY-like_superfamily"/>
</dbReference>
<evidence type="ECO:0000259" key="18">
    <source>
        <dbReference type="PROSITE" id="PS50112"/>
    </source>
</evidence>
<dbReference type="InterPro" id="IPR005467">
    <property type="entry name" value="His_kinase_dom"/>
</dbReference>
<dbReference type="SUPFAM" id="SSF47226">
    <property type="entry name" value="Histidine-containing phosphotransfer domain, HPT domain"/>
    <property type="match status" value="1"/>
</dbReference>
<evidence type="ECO:0000256" key="9">
    <source>
        <dbReference type="ARBA" id="ARBA00022989"/>
    </source>
</evidence>
<dbReference type="InterPro" id="IPR036641">
    <property type="entry name" value="HPT_dom_sf"/>
</dbReference>
<dbReference type="Gene3D" id="1.10.287.130">
    <property type="match status" value="1"/>
</dbReference>
<dbReference type="SUPFAM" id="SSF52172">
    <property type="entry name" value="CheY-like"/>
    <property type="match status" value="1"/>
</dbReference>
<evidence type="ECO:0000256" key="2">
    <source>
        <dbReference type="ARBA" id="ARBA00004651"/>
    </source>
</evidence>
<dbReference type="PROSITE" id="PS50110">
    <property type="entry name" value="RESPONSE_REGULATORY"/>
    <property type="match status" value="1"/>
</dbReference>
<dbReference type="InterPro" id="IPR003661">
    <property type="entry name" value="HisK_dim/P_dom"/>
</dbReference>
<dbReference type="InterPro" id="IPR000700">
    <property type="entry name" value="PAS-assoc_C"/>
</dbReference>
<keyword evidence="4" id="KW-1003">Cell membrane</keyword>
<dbReference type="PROSITE" id="PS50112">
    <property type="entry name" value="PAS"/>
    <property type="match status" value="1"/>
</dbReference>
<dbReference type="SMART" id="SM00387">
    <property type="entry name" value="HATPase_c"/>
    <property type="match status" value="1"/>
</dbReference>
<reference evidence="21" key="1">
    <citation type="submission" date="2021-10" db="EMBL/GenBank/DDBJ databases">
        <title>The complete genome sequence of Leeia sp. TBRC 13508.</title>
        <authorList>
            <person name="Charoenyingcharoen P."/>
            <person name="Yukphan P."/>
        </authorList>
    </citation>
    <scope>NUCLEOTIDE SEQUENCE</scope>
    <source>
        <strain evidence="21">TBRC 13508</strain>
    </source>
</reference>
<dbReference type="EC" id="2.7.13.3" evidence="3"/>
<keyword evidence="8" id="KW-0067">ATP-binding</keyword>
<dbReference type="PROSITE" id="PS50109">
    <property type="entry name" value="HIS_KIN"/>
    <property type="match status" value="1"/>
</dbReference>
<feature type="domain" description="HPt" evidence="20">
    <location>
        <begin position="771"/>
        <end position="870"/>
    </location>
</feature>
<keyword evidence="5 13" id="KW-0597">Phosphoprotein</keyword>
<feature type="modified residue" description="4-aspartylphosphate" evidence="13">
    <location>
        <position position="674"/>
    </location>
</feature>
<dbReference type="PRINTS" id="PR00344">
    <property type="entry name" value="BCTRLSENSOR"/>
</dbReference>
<comment type="catalytic activity">
    <reaction evidence="1">
        <text>ATP + protein L-histidine = ADP + protein N-phospho-L-histidine.</text>
        <dbReference type="EC" id="2.7.13.3"/>
    </reaction>
</comment>
<evidence type="ECO:0000256" key="14">
    <source>
        <dbReference type="SAM" id="Coils"/>
    </source>
</evidence>
<dbReference type="Proteomes" id="UP001165395">
    <property type="component" value="Unassembled WGS sequence"/>
</dbReference>
<dbReference type="InterPro" id="IPR036890">
    <property type="entry name" value="HATPase_C_sf"/>
</dbReference>
<dbReference type="InterPro" id="IPR001789">
    <property type="entry name" value="Sig_transdc_resp-reg_receiver"/>
</dbReference>
<keyword evidence="6 15" id="KW-0812">Transmembrane</keyword>
<keyword evidence="7" id="KW-0547">Nucleotide-binding</keyword>
<evidence type="ECO:0000256" key="4">
    <source>
        <dbReference type="ARBA" id="ARBA00022475"/>
    </source>
</evidence>
<dbReference type="InterPro" id="IPR035965">
    <property type="entry name" value="PAS-like_dom_sf"/>
</dbReference>
<dbReference type="SMART" id="SM00086">
    <property type="entry name" value="PAC"/>
    <property type="match status" value="1"/>
</dbReference>
<feature type="domain" description="PAS" evidence="18">
    <location>
        <begin position="228"/>
        <end position="297"/>
    </location>
</feature>
<proteinExistence type="predicted"/>
<dbReference type="Pfam" id="PF02518">
    <property type="entry name" value="HATPase_c"/>
    <property type="match status" value="1"/>
</dbReference>
<dbReference type="SUPFAM" id="SSF55785">
    <property type="entry name" value="PYP-like sensor domain (PAS domain)"/>
    <property type="match status" value="1"/>
</dbReference>
<dbReference type="InterPro" id="IPR008207">
    <property type="entry name" value="Sig_transdc_His_kin_Hpt_dom"/>
</dbReference>
<dbReference type="SMART" id="SM00388">
    <property type="entry name" value="HisKA"/>
    <property type="match status" value="1"/>
</dbReference>
<feature type="modified residue" description="Phosphohistidine" evidence="12">
    <location>
        <position position="810"/>
    </location>
</feature>
<evidence type="ECO:0000256" key="3">
    <source>
        <dbReference type="ARBA" id="ARBA00012438"/>
    </source>
</evidence>
<evidence type="ECO:0000256" key="7">
    <source>
        <dbReference type="ARBA" id="ARBA00022741"/>
    </source>
</evidence>
<evidence type="ECO:0000313" key="22">
    <source>
        <dbReference type="Proteomes" id="UP001165395"/>
    </source>
</evidence>
<dbReference type="NCBIfam" id="TIGR00229">
    <property type="entry name" value="sensory_box"/>
    <property type="match status" value="1"/>
</dbReference>
<evidence type="ECO:0000256" key="15">
    <source>
        <dbReference type="SAM" id="Phobius"/>
    </source>
</evidence>
<dbReference type="Gene3D" id="3.30.450.20">
    <property type="entry name" value="PAS domain"/>
    <property type="match status" value="1"/>
</dbReference>
<dbReference type="InterPro" id="IPR024478">
    <property type="entry name" value="HlyB_4HB_MCP"/>
</dbReference>
<comment type="subcellular location">
    <subcellularLocation>
        <location evidence="2">Cell membrane</location>
        <topology evidence="2">Multi-pass membrane protein</topology>
    </subcellularLocation>
</comment>
<dbReference type="Gene3D" id="1.20.120.160">
    <property type="entry name" value="HPT domain"/>
    <property type="match status" value="1"/>
</dbReference>
<dbReference type="InterPro" id="IPR003594">
    <property type="entry name" value="HATPase_dom"/>
</dbReference>
<comment type="caution">
    <text evidence="21">The sequence shown here is derived from an EMBL/GenBank/DDBJ whole genome shotgun (WGS) entry which is preliminary data.</text>
</comment>
<dbReference type="SMART" id="SM00091">
    <property type="entry name" value="PAS"/>
    <property type="match status" value="1"/>
</dbReference>
<feature type="coiled-coil region" evidence="14">
    <location>
        <begin position="337"/>
        <end position="371"/>
    </location>
</feature>
<evidence type="ECO:0000256" key="13">
    <source>
        <dbReference type="PROSITE-ProRule" id="PRU00169"/>
    </source>
</evidence>
<dbReference type="Pfam" id="PF12729">
    <property type="entry name" value="4HB_MCP_1"/>
    <property type="match status" value="1"/>
</dbReference>
<dbReference type="RefSeq" id="WP_227181743.1">
    <property type="nucleotide sequence ID" value="NZ_JAJBZT010000010.1"/>
</dbReference>
<keyword evidence="14" id="KW-0175">Coiled coil</keyword>